<dbReference type="EC" id="4.1.2.13" evidence="5 10"/>
<dbReference type="Pfam" id="PF00274">
    <property type="entry name" value="Glycolytic"/>
    <property type="match status" value="1"/>
</dbReference>
<keyword evidence="7 10" id="KW-0324">Glycolysis</keyword>
<keyword evidence="8 10" id="KW-0456">Lyase</keyword>
<reference evidence="11 12" key="1">
    <citation type="submission" date="2024-01" db="EMBL/GenBank/DDBJ databases">
        <title>The genomes of 5 underutilized Papilionoideae crops provide insights into root nodulation and disease resistance.</title>
        <authorList>
            <person name="Yuan L."/>
        </authorList>
    </citation>
    <scope>NUCLEOTIDE SEQUENCE [LARGE SCALE GENOMIC DNA]</scope>
    <source>
        <strain evidence="11">LY-2023</strain>
        <tissue evidence="11">Leaf</tissue>
    </source>
</reference>
<evidence type="ECO:0000256" key="9">
    <source>
        <dbReference type="ARBA" id="ARBA00023270"/>
    </source>
</evidence>
<proteinExistence type="inferred from homology"/>
<dbReference type="Gene3D" id="3.20.20.70">
    <property type="entry name" value="Aldolase class I"/>
    <property type="match status" value="1"/>
</dbReference>
<evidence type="ECO:0000256" key="7">
    <source>
        <dbReference type="ARBA" id="ARBA00023152"/>
    </source>
</evidence>
<evidence type="ECO:0000256" key="3">
    <source>
        <dbReference type="ARBA" id="ARBA00004714"/>
    </source>
</evidence>
<dbReference type="PROSITE" id="PS00158">
    <property type="entry name" value="ALDOLASE_CLASS_I"/>
    <property type="match status" value="1"/>
</dbReference>
<organism evidence="11 12">
    <name type="scientific">Clitoria ternatea</name>
    <name type="common">Butterfly pea</name>
    <dbReference type="NCBI Taxonomy" id="43366"/>
    <lineage>
        <taxon>Eukaryota</taxon>
        <taxon>Viridiplantae</taxon>
        <taxon>Streptophyta</taxon>
        <taxon>Embryophyta</taxon>
        <taxon>Tracheophyta</taxon>
        <taxon>Spermatophyta</taxon>
        <taxon>Magnoliopsida</taxon>
        <taxon>eudicotyledons</taxon>
        <taxon>Gunneridae</taxon>
        <taxon>Pentapetalae</taxon>
        <taxon>rosids</taxon>
        <taxon>fabids</taxon>
        <taxon>Fabales</taxon>
        <taxon>Fabaceae</taxon>
        <taxon>Papilionoideae</taxon>
        <taxon>50 kb inversion clade</taxon>
        <taxon>NPAAA clade</taxon>
        <taxon>indigoferoid/millettioid clade</taxon>
        <taxon>Phaseoleae</taxon>
        <taxon>Clitoria</taxon>
    </lineage>
</organism>
<evidence type="ECO:0000313" key="11">
    <source>
        <dbReference type="EMBL" id="KAK7299899.1"/>
    </source>
</evidence>
<dbReference type="GO" id="GO:0005737">
    <property type="term" value="C:cytoplasm"/>
    <property type="evidence" value="ECO:0007669"/>
    <property type="project" value="UniProtKB-SubCell"/>
</dbReference>
<comment type="subcellular location">
    <subcellularLocation>
        <location evidence="2">Cytoplasm</location>
    </subcellularLocation>
</comment>
<dbReference type="InterPro" id="IPR000741">
    <property type="entry name" value="FBA_I"/>
</dbReference>
<evidence type="ECO:0000256" key="8">
    <source>
        <dbReference type="ARBA" id="ARBA00023239"/>
    </source>
</evidence>
<dbReference type="NCBIfam" id="NF033379">
    <property type="entry name" value="FrucBisAld_I"/>
    <property type="match status" value="1"/>
</dbReference>
<dbReference type="SUPFAM" id="SSF51569">
    <property type="entry name" value="Aldolase"/>
    <property type="match status" value="1"/>
</dbReference>
<keyword evidence="6" id="KW-0963">Cytoplasm</keyword>
<dbReference type="AlphaFoldDB" id="A0AAN9PJD2"/>
<accession>A0AAN9PJD2</accession>
<comment type="catalytic activity">
    <reaction evidence="1 10">
        <text>beta-D-fructose 1,6-bisphosphate = D-glyceraldehyde 3-phosphate + dihydroxyacetone phosphate</text>
        <dbReference type="Rhea" id="RHEA:14729"/>
        <dbReference type="ChEBI" id="CHEBI:32966"/>
        <dbReference type="ChEBI" id="CHEBI:57642"/>
        <dbReference type="ChEBI" id="CHEBI:59776"/>
        <dbReference type="EC" id="4.1.2.13"/>
    </reaction>
</comment>
<dbReference type="InterPro" id="IPR013785">
    <property type="entry name" value="Aldolase_TIM"/>
</dbReference>
<dbReference type="GO" id="GO:0004332">
    <property type="term" value="F:fructose-bisphosphate aldolase activity"/>
    <property type="evidence" value="ECO:0007669"/>
    <property type="project" value="UniProtKB-EC"/>
</dbReference>
<evidence type="ECO:0000256" key="5">
    <source>
        <dbReference type="ARBA" id="ARBA00013068"/>
    </source>
</evidence>
<evidence type="ECO:0000256" key="4">
    <source>
        <dbReference type="ARBA" id="ARBA00010387"/>
    </source>
</evidence>
<dbReference type="InterPro" id="IPR029768">
    <property type="entry name" value="Aldolase_I_AS"/>
</dbReference>
<evidence type="ECO:0000256" key="6">
    <source>
        <dbReference type="ARBA" id="ARBA00022490"/>
    </source>
</evidence>
<protein>
    <recommendedName>
        <fullName evidence="5 10">Fructose-bisphosphate aldolase</fullName>
        <ecNumber evidence="5 10">4.1.2.13</ecNumber>
    </recommendedName>
</protein>
<evidence type="ECO:0000313" key="12">
    <source>
        <dbReference type="Proteomes" id="UP001359559"/>
    </source>
</evidence>
<comment type="caution">
    <text evidence="11">The sequence shown here is derived from an EMBL/GenBank/DDBJ whole genome shotgun (WGS) entry which is preliminary data.</text>
</comment>
<evidence type="ECO:0000256" key="10">
    <source>
        <dbReference type="RuleBase" id="RU003994"/>
    </source>
</evidence>
<evidence type="ECO:0000256" key="2">
    <source>
        <dbReference type="ARBA" id="ARBA00004496"/>
    </source>
</evidence>
<dbReference type="PANTHER" id="PTHR11627">
    <property type="entry name" value="FRUCTOSE-BISPHOSPHATE ALDOLASE"/>
    <property type="match status" value="1"/>
</dbReference>
<dbReference type="EMBL" id="JAYKXN010000003">
    <property type="protein sequence ID" value="KAK7299899.1"/>
    <property type="molecule type" value="Genomic_DNA"/>
</dbReference>
<keyword evidence="9" id="KW-0704">Schiff base</keyword>
<comment type="pathway">
    <text evidence="3">Carbohydrate degradation; glycolysis; D-glyceraldehyde 3-phosphate and glycerone phosphate from D-glucose: step 4/4.</text>
</comment>
<dbReference type="CDD" id="cd00948">
    <property type="entry name" value="FBP_aldolase_I_a"/>
    <property type="match status" value="1"/>
</dbReference>
<dbReference type="FunFam" id="3.20.20.70:FF:000068">
    <property type="entry name" value="Fructose-bisphosphate aldolase"/>
    <property type="match status" value="1"/>
</dbReference>
<sequence>MFCFTNIRGAMASKANFESPLIIIPQFFFELHCSCFSCCRLLSVSRHPIPSNMSAFVGKYADELIKNAKYIATPGKGILAADESTGTIGKRLASINVENIEANRQALRELLFTSPNALQHLSGVILFEETLYQKTSDGKPFVEVLEENKVIPGIKVDKGVVELAGTKGETTTQGLDSLGARCQQYYKAGARFAKWRAVLKIGPNEPSELSIQQNAQGLARYAIICQENGLVPIVEPEILTDGSHDIAKCAAVTETVLAAVYKALNDHHVLLEGTLLKPNMVTPGSHSPKVTPEVIAEHTVQTLRRTVPAAVPGVVFLSGGQSEEEATLNLNAMNKLEVLKPWTLSFSFGRALQQSTLKIWAGKKENVAKAQAAFLERCKANSDATLGKYAGGSGTSVASESLHVVNYKY</sequence>
<name>A0AAN9PJD2_CLITE</name>
<comment type="similarity">
    <text evidence="4 10">Belongs to the class I fructose-bisphosphate aldolase family.</text>
</comment>
<keyword evidence="12" id="KW-1185">Reference proteome</keyword>
<gene>
    <name evidence="11" type="ORF">RJT34_10728</name>
</gene>
<dbReference type="GO" id="GO:0006096">
    <property type="term" value="P:glycolytic process"/>
    <property type="evidence" value="ECO:0007669"/>
    <property type="project" value="UniProtKB-KW"/>
</dbReference>
<dbReference type="Proteomes" id="UP001359559">
    <property type="component" value="Unassembled WGS sequence"/>
</dbReference>
<evidence type="ECO:0000256" key="1">
    <source>
        <dbReference type="ARBA" id="ARBA00000441"/>
    </source>
</evidence>